<dbReference type="Gene3D" id="3.20.20.140">
    <property type="entry name" value="Metal-dependent hydrolases"/>
    <property type="match status" value="1"/>
</dbReference>
<dbReference type="InterPro" id="IPR050138">
    <property type="entry name" value="DHOase/Allantoinase_Hydrolase"/>
</dbReference>
<dbReference type="AlphaFoldDB" id="A0A2P7MXL7"/>
<name>A0A2P7MXL7_9CYAN</name>
<reference evidence="1 2" key="1">
    <citation type="journal article" date="2018" name="Environ. Microbiol.">
        <title>Ecological and genomic features of two widespread freshwater picocyanobacteria.</title>
        <authorList>
            <person name="Cabello-Yeves P.J."/>
            <person name="Picazo A."/>
            <person name="Camacho A."/>
            <person name="Callieri C."/>
            <person name="Rosselli R."/>
            <person name="Roda-Garcia J.J."/>
            <person name="Coutinho F.H."/>
            <person name="Rodriguez-Valera F."/>
        </authorList>
    </citation>
    <scope>NUCLEOTIDE SEQUENCE [LARGE SCALE GENOMIC DNA]</scope>
    <source>
        <strain evidence="1 2">Tous</strain>
    </source>
</reference>
<dbReference type="PANTHER" id="PTHR43668:SF2">
    <property type="entry name" value="ALLANTOINASE"/>
    <property type="match status" value="1"/>
</dbReference>
<sequence length="425" mass="45673">MLPLWLHHVQLLTGPGQPITSADALIDSGGELLLWGEGATQRAQALGLSPTDARSWLLAPVLVDPHSVLEQPCGGRAEDLASLAAAAAAGGYGTVALLPWATPWRDRPERLGLGWAEPMQLLLWGSFSLEGADQELAPHADQIAAGAIGLACAEQQPPLALLERGLLLGEMGSRPVLVAPRDAGLSCGGFMREGVDALRAGWPLDPELSETLPLQSLLSLAQVRSTVAMRLMNLSTAAGVDLLAQAPRRPLASVSWWHLLADSGNLHPTEEGWRLRPSLGTPADRLGLIAGLEQRLLTAVAVHHLPLDAEEQLLPLDQRRAGVAGHGARHGLVLPLLWQELVQRRGWSVELLWQALSWGGSELLGLPPEQLRLGTRRWLLFDPQHPWSWERGESLSMAANQPRLGQSVCGAVRATGLQPADHWSL</sequence>
<organism evidence="1 2">
    <name type="scientific">Cyanobium usitatum str. Tous</name>
    <dbReference type="NCBI Taxonomy" id="2116684"/>
    <lineage>
        <taxon>Bacteria</taxon>
        <taxon>Bacillati</taxon>
        <taxon>Cyanobacteriota</taxon>
        <taxon>Cyanophyceae</taxon>
        <taxon>Synechococcales</taxon>
        <taxon>Prochlorococcaceae</taxon>
        <taxon>Cyanobium</taxon>
    </lineage>
</organism>
<accession>A0A2P7MXL7</accession>
<dbReference type="PANTHER" id="PTHR43668">
    <property type="entry name" value="ALLANTOINASE"/>
    <property type="match status" value="1"/>
</dbReference>
<dbReference type="InterPro" id="IPR011059">
    <property type="entry name" value="Metal-dep_hydrolase_composite"/>
</dbReference>
<dbReference type="Proteomes" id="UP000243002">
    <property type="component" value="Unassembled WGS sequence"/>
</dbReference>
<dbReference type="GO" id="GO:0005737">
    <property type="term" value="C:cytoplasm"/>
    <property type="evidence" value="ECO:0007669"/>
    <property type="project" value="TreeGrafter"/>
</dbReference>
<gene>
    <name evidence="1" type="ORF">C7K55_05585</name>
</gene>
<dbReference type="OrthoDB" id="9765462at2"/>
<dbReference type="InterPro" id="IPR032466">
    <property type="entry name" value="Metal_Hydrolase"/>
</dbReference>
<evidence type="ECO:0000313" key="2">
    <source>
        <dbReference type="Proteomes" id="UP000243002"/>
    </source>
</evidence>
<dbReference type="SUPFAM" id="SSF51556">
    <property type="entry name" value="Metallo-dependent hydrolases"/>
    <property type="match status" value="1"/>
</dbReference>
<evidence type="ECO:0000313" key="1">
    <source>
        <dbReference type="EMBL" id="PSJ05921.1"/>
    </source>
</evidence>
<dbReference type="EMBL" id="PXXO01000005">
    <property type="protein sequence ID" value="PSJ05921.1"/>
    <property type="molecule type" value="Genomic_DNA"/>
</dbReference>
<dbReference type="Gene3D" id="2.30.40.10">
    <property type="entry name" value="Urease, subunit C, domain 1"/>
    <property type="match status" value="1"/>
</dbReference>
<proteinExistence type="predicted"/>
<dbReference type="GO" id="GO:0004038">
    <property type="term" value="F:allantoinase activity"/>
    <property type="evidence" value="ECO:0007669"/>
    <property type="project" value="TreeGrafter"/>
</dbReference>
<protein>
    <submittedName>
        <fullName evidence="1">Dihydroorotase</fullName>
    </submittedName>
</protein>
<keyword evidence="2" id="KW-1185">Reference proteome</keyword>
<dbReference type="GO" id="GO:0006145">
    <property type="term" value="P:purine nucleobase catabolic process"/>
    <property type="evidence" value="ECO:0007669"/>
    <property type="project" value="TreeGrafter"/>
</dbReference>
<dbReference type="RefSeq" id="WP_106502440.1">
    <property type="nucleotide sequence ID" value="NZ_PXXO01000005.1"/>
</dbReference>
<comment type="caution">
    <text evidence="1">The sequence shown here is derived from an EMBL/GenBank/DDBJ whole genome shotgun (WGS) entry which is preliminary data.</text>
</comment>